<keyword evidence="4" id="KW-0175">Coiled coil</keyword>
<dbReference type="InterPro" id="IPR001854">
    <property type="entry name" value="Ribosomal_uL29"/>
</dbReference>
<comment type="similarity">
    <text evidence="1">Belongs to the universal ribosomal protein uL29 family.</text>
</comment>
<dbReference type="GO" id="GO:0000463">
    <property type="term" value="P:maturation of LSU-rRNA from tricistronic rRNA transcript (SSU-rRNA, 5.8S rRNA, LSU-rRNA)"/>
    <property type="evidence" value="ECO:0007669"/>
    <property type="project" value="InterPro"/>
</dbReference>
<keyword evidence="2 5" id="KW-0689">Ribosomal protein</keyword>
<dbReference type="InterPro" id="IPR036049">
    <property type="entry name" value="Ribosomal_uL29_sf"/>
</dbReference>
<dbReference type="PANTHER" id="PTHR45722:SF2">
    <property type="entry name" value="LARGE RIBOSOMAL SUBUNIT PROTEIN UL29-RELATED"/>
    <property type="match status" value="1"/>
</dbReference>
<dbReference type="InterPro" id="IPR045059">
    <property type="entry name" value="Ribosomal_uL29_euk"/>
</dbReference>
<dbReference type="NCBIfam" id="TIGR00012">
    <property type="entry name" value="L29"/>
    <property type="match status" value="1"/>
</dbReference>
<evidence type="ECO:0000256" key="4">
    <source>
        <dbReference type="SAM" id="Coils"/>
    </source>
</evidence>
<dbReference type="GO" id="GO:0003735">
    <property type="term" value="F:structural constituent of ribosome"/>
    <property type="evidence" value="ECO:0007669"/>
    <property type="project" value="InterPro"/>
</dbReference>
<gene>
    <name evidence="5" type="primary">RPL35C</name>
    <name evidence="5" type="ORF">NGRA_1850</name>
</gene>
<dbReference type="GO" id="GO:0003729">
    <property type="term" value="F:mRNA binding"/>
    <property type="evidence" value="ECO:0007669"/>
    <property type="project" value="TreeGrafter"/>
</dbReference>
<comment type="caution">
    <text evidence="5">The sequence shown here is derived from an EMBL/GenBank/DDBJ whole genome shotgun (WGS) entry which is preliminary data.</text>
</comment>
<protein>
    <submittedName>
        <fullName evidence="5">60S ribosomal protein L35-2</fullName>
    </submittedName>
</protein>
<dbReference type="EMBL" id="SBJO01000146">
    <property type="protein sequence ID" value="KAF9762673.1"/>
    <property type="molecule type" value="Genomic_DNA"/>
</dbReference>
<dbReference type="SUPFAM" id="SSF46561">
    <property type="entry name" value="Ribosomal protein L29 (L29p)"/>
    <property type="match status" value="1"/>
</dbReference>
<name>A0A9P6GXN7_9MICR</name>
<evidence type="ECO:0000256" key="2">
    <source>
        <dbReference type="ARBA" id="ARBA00022980"/>
    </source>
</evidence>
<keyword evidence="3" id="KW-0687">Ribonucleoprotein</keyword>
<dbReference type="Gene3D" id="1.10.287.310">
    <property type="match status" value="1"/>
</dbReference>
<reference evidence="5 6" key="1">
    <citation type="journal article" date="2020" name="Genome Biol. Evol.">
        <title>Comparative genomics of strictly vertically transmitted, feminizing microsporidia endosymbionts of amphipod crustaceans.</title>
        <authorList>
            <person name="Cormier A."/>
            <person name="Chebbi M.A."/>
            <person name="Giraud I."/>
            <person name="Wattier R."/>
            <person name="Teixeira M."/>
            <person name="Gilbert C."/>
            <person name="Rigaud T."/>
            <person name="Cordaux R."/>
        </authorList>
    </citation>
    <scope>NUCLEOTIDE SEQUENCE [LARGE SCALE GENOMIC DNA]</scope>
    <source>
        <strain evidence="5 6">Ou3-Ou53</strain>
    </source>
</reference>
<dbReference type="HAMAP" id="MF_00374">
    <property type="entry name" value="Ribosomal_uL29"/>
    <property type="match status" value="1"/>
</dbReference>
<feature type="coiled-coil region" evidence="4">
    <location>
        <begin position="6"/>
        <end position="40"/>
    </location>
</feature>
<dbReference type="Gene3D" id="6.10.250.3450">
    <property type="match status" value="1"/>
</dbReference>
<organism evidence="5 6">
    <name type="scientific">Nosema granulosis</name>
    <dbReference type="NCBI Taxonomy" id="83296"/>
    <lineage>
        <taxon>Eukaryota</taxon>
        <taxon>Fungi</taxon>
        <taxon>Fungi incertae sedis</taxon>
        <taxon>Microsporidia</taxon>
        <taxon>Nosematidae</taxon>
        <taxon>Nosema</taxon>
    </lineage>
</organism>
<accession>A0A9P6GXN7</accession>
<proteinExistence type="inferred from homology"/>
<dbReference type="Pfam" id="PF00831">
    <property type="entry name" value="Ribosomal_L29"/>
    <property type="match status" value="1"/>
</dbReference>
<sequence length="122" mass="14565">MNISVEHFREKNIEELESEIVALKNEMLELRQKKVSATVEPEEIKTCRKTIAAALKIRREKYLEQLVEKYKGTPIHKLPKKLRPRLTRAKRRALTKAQLNKKVPKAWKREIKYPKVYYSYSE</sequence>
<dbReference type="OrthoDB" id="528635at2759"/>
<dbReference type="AlphaFoldDB" id="A0A9P6GXN7"/>
<evidence type="ECO:0000313" key="5">
    <source>
        <dbReference type="EMBL" id="KAF9762673.1"/>
    </source>
</evidence>
<evidence type="ECO:0000313" key="6">
    <source>
        <dbReference type="Proteomes" id="UP000740883"/>
    </source>
</evidence>
<evidence type="ECO:0000256" key="3">
    <source>
        <dbReference type="ARBA" id="ARBA00023274"/>
    </source>
</evidence>
<dbReference type="PANTHER" id="PTHR45722">
    <property type="entry name" value="60S RIBOSOMAL PROTEIN L35"/>
    <property type="match status" value="1"/>
</dbReference>
<evidence type="ECO:0000256" key="1">
    <source>
        <dbReference type="ARBA" id="ARBA00009254"/>
    </source>
</evidence>
<dbReference type="GO" id="GO:0006412">
    <property type="term" value="P:translation"/>
    <property type="evidence" value="ECO:0007669"/>
    <property type="project" value="InterPro"/>
</dbReference>
<dbReference type="Proteomes" id="UP000740883">
    <property type="component" value="Unassembled WGS sequence"/>
</dbReference>
<dbReference type="GO" id="GO:0022625">
    <property type="term" value="C:cytosolic large ribosomal subunit"/>
    <property type="evidence" value="ECO:0007669"/>
    <property type="project" value="InterPro"/>
</dbReference>
<keyword evidence="6" id="KW-1185">Reference proteome</keyword>